<proteinExistence type="predicted"/>
<dbReference type="AlphaFoldDB" id="A0A3N4HJY7"/>
<evidence type="ECO:0000313" key="2">
    <source>
        <dbReference type="Proteomes" id="UP000275078"/>
    </source>
</evidence>
<keyword evidence="2" id="KW-1185">Reference proteome</keyword>
<evidence type="ECO:0000313" key="1">
    <source>
        <dbReference type="EMBL" id="RPA74203.1"/>
    </source>
</evidence>
<gene>
    <name evidence="1" type="ORF">BJ508DRAFT_333312</name>
</gene>
<accession>A0A3N4HJY7</accession>
<reference evidence="1 2" key="1">
    <citation type="journal article" date="2018" name="Nat. Ecol. Evol.">
        <title>Pezizomycetes genomes reveal the molecular basis of ectomycorrhizal truffle lifestyle.</title>
        <authorList>
            <person name="Murat C."/>
            <person name="Payen T."/>
            <person name="Noel B."/>
            <person name="Kuo A."/>
            <person name="Morin E."/>
            <person name="Chen J."/>
            <person name="Kohler A."/>
            <person name="Krizsan K."/>
            <person name="Balestrini R."/>
            <person name="Da Silva C."/>
            <person name="Montanini B."/>
            <person name="Hainaut M."/>
            <person name="Levati E."/>
            <person name="Barry K.W."/>
            <person name="Belfiori B."/>
            <person name="Cichocki N."/>
            <person name="Clum A."/>
            <person name="Dockter R.B."/>
            <person name="Fauchery L."/>
            <person name="Guy J."/>
            <person name="Iotti M."/>
            <person name="Le Tacon F."/>
            <person name="Lindquist E.A."/>
            <person name="Lipzen A."/>
            <person name="Malagnac F."/>
            <person name="Mello A."/>
            <person name="Molinier V."/>
            <person name="Miyauchi S."/>
            <person name="Poulain J."/>
            <person name="Riccioni C."/>
            <person name="Rubini A."/>
            <person name="Sitrit Y."/>
            <person name="Splivallo R."/>
            <person name="Traeger S."/>
            <person name="Wang M."/>
            <person name="Zifcakova L."/>
            <person name="Wipf D."/>
            <person name="Zambonelli A."/>
            <person name="Paolocci F."/>
            <person name="Nowrousian M."/>
            <person name="Ottonello S."/>
            <person name="Baldrian P."/>
            <person name="Spatafora J.W."/>
            <person name="Henrissat B."/>
            <person name="Nagy L.G."/>
            <person name="Aury J.M."/>
            <person name="Wincker P."/>
            <person name="Grigoriev I.V."/>
            <person name="Bonfante P."/>
            <person name="Martin F.M."/>
        </authorList>
    </citation>
    <scope>NUCLEOTIDE SEQUENCE [LARGE SCALE GENOMIC DNA]</scope>
    <source>
        <strain evidence="1 2">RN42</strain>
    </source>
</reference>
<dbReference type="Proteomes" id="UP000275078">
    <property type="component" value="Unassembled WGS sequence"/>
</dbReference>
<sequence length="269" mass="31359">MTFEKLPYEIRILVFEQLKTPHDALHFRAMDKINYFSIITDRLYNAHFLRVPEYDLLTFFKWKSQQVTYFFLIYLTLGKGFSNLASDSDLWWRKTDTLEDQRFCLGVLENGFQGPIPAISGQPIDTELLLPWTSRIIQTGFTPMDPPCSDWATAKGTFVVTGGSVASCCRPDIRDAFHHIHDRILTRNGEFGKSKAYICARKAIVSSLEEGFLKGVHRNTHKWIEVHIKLEGWDEHVMPLINHCVEFMDKVELLYNHFERKRRVLNDNS</sequence>
<dbReference type="EMBL" id="ML119797">
    <property type="protein sequence ID" value="RPA74203.1"/>
    <property type="molecule type" value="Genomic_DNA"/>
</dbReference>
<organism evidence="1 2">
    <name type="scientific">Ascobolus immersus RN42</name>
    <dbReference type="NCBI Taxonomy" id="1160509"/>
    <lineage>
        <taxon>Eukaryota</taxon>
        <taxon>Fungi</taxon>
        <taxon>Dikarya</taxon>
        <taxon>Ascomycota</taxon>
        <taxon>Pezizomycotina</taxon>
        <taxon>Pezizomycetes</taxon>
        <taxon>Pezizales</taxon>
        <taxon>Ascobolaceae</taxon>
        <taxon>Ascobolus</taxon>
    </lineage>
</organism>
<name>A0A3N4HJY7_ASCIM</name>
<protein>
    <submittedName>
        <fullName evidence="1">Uncharacterized protein</fullName>
    </submittedName>
</protein>